<comment type="caution">
    <text evidence="1">The sequence shown here is derived from an EMBL/GenBank/DDBJ whole genome shotgun (WGS) entry which is preliminary data.</text>
</comment>
<protein>
    <submittedName>
        <fullName evidence="1">Uncharacterized protein</fullName>
    </submittedName>
</protein>
<sequence length="307" mass="34777">MWRKAYNENRFLRHLSEYELQQRVRDVVLNMITLTPQAKIGLGSPEDPEAQRFMLKWTQVLQEMQLRYGPFPNGFTSGFIREQPLPDLVGELGRKAANVFAALDLDPRNSLVKYGKSEHMAALLCQGNARIQPASFFKASHLNGAVRDDELSLALSIVVTRDDLVALVKNPHDVPKNSGDQVMHANHTAEGDYWLYCVTQSVEPRLFVDFEAQACVIIRNKKAFAERLRQAADSQTPSAEHSCGDAIYVDPHQPENAHISVPFAKHFRYTYQREYRFAWIPRVPTQALSPIDLTMGALDDIATLVEL</sequence>
<reference evidence="1 2" key="1">
    <citation type="submission" date="2017-06" db="EMBL/GenBank/DDBJ databases">
        <title>Genome sequencing and assembly of Stenotrophomonas maltophilia DF07.</title>
        <authorList>
            <person name="Iyer R."/>
        </authorList>
    </citation>
    <scope>NUCLEOTIDE SEQUENCE [LARGE SCALE GENOMIC DNA]</scope>
    <source>
        <strain evidence="1 2">DF07</strain>
    </source>
</reference>
<proteinExistence type="predicted"/>
<evidence type="ECO:0000313" key="2">
    <source>
        <dbReference type="Proteomes" id="UP000216433"/>
    </source>
</evidence>
<accession>A0A270NJL0</accession>
<gene>
    <name evidence="1" type="ORF">CEK00_11555</name>
</gene>
<dbReference type="EMBL" id="NJGC01000011">
    <property type="protein sequence ID" value="PAM71492.1"/>
    <property type="molecule type" value="Genomic_DNA"/>
</dbReference>
<name>A0A270NJL0_STEMA</name>
<dbReference type="Proteomes" id="UP000216433">
    <property type="component" value="Unassembled WGS sequence"/>
</dbReference>
<dbReference type="AlphaFoldDB" id="A0A270NJL0"/>
<evidence type="ECO:0000313" key="1">
    <source>
        <dbReference type="EMBL" id="PAM71492.1"/>
    </source>
</evidence>
<organism evidence="1 2">
    <name type="scientific">Stenotrophomonas maltophilia</name>
    <name type="common">Pseudomonas maltophilia</name>
    <name type="synonym">Xanthomonas maltophilia</name>
    <dbReference type="NCBI Taxonomy" id="40324"/>
    <lineage>
        <taxon>Bacteria</taxon>
        <taxon>Pseudomonadati</taxon>
        <taxon>Pseudomonadota</taxon>
        <taxon>Gammaproteobacteria</taxon>
        <taxon>Lysobacterales</taxon>
        <taxon>Lysobacteraceae</taxon>
        <taxon>Stenotrophomonas</taxon>
        <taxon>Stenotrophomonas maltophilia group</taxon>
    </lineage>
</organism>